<dbReference type="EMBL" id="MT142884">
    <property type="protein sequence ID" value="QJA90008.1"/>
    <property type="molecule type" value="Genomic_DNA"/>
</dbReference>
<sequence>MKPFFLIFTMCLFAALPVVYALSTDAPAKYWEWTDHIYYETDSQGNAHVDTSIVDDPEQGGIWVVNSWTGTSCNCSVTFKDGDGYVVCFGRPISMIAPGEHWHFYPYPPGATQVRAESLALDTGDWSSDRDTATGSW</sequence>
<dbReference type="AlphaFoldDB" id="A0A6M3LA59"/>
<protein>
    <submittedName>
        <fullName evidence="1">Uncharacterized protein</fullName>
    </submittedName>
</protein>
<name>A0A6M3LA59_9ZZZZ</name>
<accession>A0A6M3LA59</accession>
<proteinExistence type="predicted"/>
<reference evidence="1" key="1">
    <citation type="submission" date="2020-03" db="EMBL/GenBank/DDBJ databases">
        <title>The deep terrestrial virosphere.</title>
        <authorList>
            <person name="Holmfeldt K."/>
            <person name="Nilsson E."/>
            <person name="Simone D."/>
            <person name="Lopez-Fernandez M."/>
            <person name="Wu X."/>
            <person name="de Brujin I."/>
            <person name="Lundin D."/>
            <person name="Andersson A."/>
            <person name="Bertilsson S."/>
            <person name="Dopson M."/>
        </authorList>
    </citation>
    <scope>NUCLEOTIDE SEQUENCE</scope>
    <source>
        <strain evidence="1">MM415B02461</strain>
    </source>
</reference>
<organism evidence="1">
    <name type="scientific">viral metagenome</name>
    <dbReference type="NCBI Taxonomy" id="1070528"/>
    <lineage>
        <taxon>unclassified sequences</taxon>
        <taxon>metagenomes</taxon>
        <taxon>organismal metagenomes</taxon>
    </lineage>
</organism>
<evidence type="ECO:0000313" key="1">
    <source>
        <dbReference type="EMBL" id="QJA90008.1"/>
    </source>
</evidence>
<gene>
    <name evidence="1" type="ORF">MM415B02461_0010</name>
</gene>